<dbReference type="Proteomes" id="UP000199403">
    <property type="component" value="Unassembled WGS sequence"/>
</dbReference>
<gene>
    <name evidence="5" type="ORF">SAMN05192553_104179</name>
</gene>
<dbReference type="AlphaFoldDB" id="A0A1H6ZDM5"/>
<evidence type="ECO:0000313" key="6">
    <source>
        <dbReference type="Proteomes" id="UP000199403"/>
    </source>
</evidence>
<evidence type="ECO:0000256" key="4">
    <source>
        <dbReference type="ARBA" id="ARBA00023004"/>
    </source>
</evidence>
<dbReference type="GO" id="GO:0046872">
    <property type="term" value="F:metal ion binding"/>
    <property type="evidence" value="ECO:0007669"/>
    <property type="project" value="UniProtKB-KW"/>
</dbReference>
<dbReference type="Pfam" id="PF01152">
    <property type="entry name" value="Bac_globin"/>
    <property type="match status" value="1"/>
</dbReference>
<dbReference type="SUPFAM" id="SSF46458">
    <property type="entry name" value="Globin-like"/>
    <property type="match status" value="1"/>
</dbReference>
<dbReference type="InterPro" id="IPR012292">
    <property type="entry name" value="Globin/Proto"/>
</dbReference>
<keyword evidence="3" id="KW-0479">Metal-binding</keyword>
<name>A0A1H6ZDM5_9BACT</name>
<evidence type="ECO:0000256" key="1">
    <source>
        <dbReference type="ARBA" id="ARBA00022448"/>
    </source>
</evidence>
<reference evidence="6" key="1">
    <citation type="submission" date="2016-10" db="EMBL/GenBank/DDBJ databases">
        <authorList>
            <person name="Varghese N."/>
            <person name="Submissions S."/>
        </authorList>
    </citation>
    <scope>NUCLEOTIDE SEQUENCE [LARGE SCALE GENOMIC DNA]</scope>
    <source>
        <strain evidence="6">IBRC-M 10761</strain>
    </source>
</reference>
<keyword evidence="4" id="KW-0408">Iron</keyword>
<evidence type="ECO:0000313" key="5">
    <source>
        <dbReference type="EMBL" id="SEJ47762.1"/>
    </source>
</evidence>
<dbReference type="InterPro" id="IPR009050">
    <property type="entry name" value="Globin-like_sf"/>
</dbReference>
<dbReference type="Gene3D" id="1.10.490.10">
    <property type="entry name" value="Globins"/>
    <property type="match status" value="1"/>
</dbReference>
<keyword evidence="1" id="KW-0813">Transport</keyword>
<dbReference type="CDD" id="cd08916">
    <property type="entry name" value="TrHb3_P"/>
    <property type="match status" value="1"/>
</dbReference>
<sequence>MVDLFYGKVRNDDLLGPVFDKRIGDHWDVHLDKMYRFWQTVLLQEHRYQGSPFTPHASMPIGAAHFRRWLQLFEETLEENFTGEKAEEARWRAAKMAEMFQLKIAYYRDHSIHPIG</sequence>
<keyword evidence="2" id="KW-0349">Heme</keyword>
<protein>
    <submittedName>
        <fullName evidence="5">Hemoglobin</fullName>
    </submittedName>
</protein>
<evidence type="ECO:0000256" key="3">
    <source>
        <dbReference type="ARBA" id="ARBA00022723"/>
    </source>
</evidence>
<keyword evidence="6" id="KW-1185">Reference proteome</keyword>
<evidence type="ECO:0000256" key="2">
    <source>
        <dbReference type="ARBA" id="ARBA00022617"/>
    </source>
</evidence>
<organism evidence="5 6">
    <name type="scientific">Cyclobacterium xiamenense</name>
    <dbReference type="NCBI Taxonomy" id="1297121"/>
    <lineage>
        <taxon>Bacteria</taxon>
        <taxon>Pseudomonadati</taxon>
        <taxon>Bacteroidota</taxon>
        <taxon>Cytophagia</taxon>
        <taxon>Cytophagales</taxon>
        <taxon>Cyclobacteriaceae</taxon>
        <taxon>Cyclobacterium</taxon>
    </lineage>
</organism>
<dbReference type="STRING" id="1416801.SAMN05192553_104179"/>
<dbReference type="InterPro" id="IPR001486">
    <property type="entry name" value="Hemoglobin_trunc"/>
</dbReference>
<dbReference type="EMBL" id="FNZH01000004">
    <property type="protein sequence ID" value="SEJ47762.1"/>
    <property type="molecule type" value="Genomic_DNA"/>
</dbReference>
<accession>A0A1H6ZDM5</accession>
<dbReference type="GO" id="GO:0020037">
    <property type="term" value="F:heme binding"/>
    <property type="evidence" value="ECO:0007669"/>
    <property type="project" value="InterPro"/>
</dbReference>
<proteinExistence type="predicted"/>
<dbReference type="GO" id="GO:0019825">
    <property type="term" value="F:oxygen binding"/>
    <property type="evidence" value="ECO:0007669"/>
    <property type="project" value="InterPro"/>
</dbReference>